<dbReference type="RefSeq" id="WP_087457796.1">
    <property type="nucleotide sequence ID" value="NZ_CP021434.1"/>
</dbReference>
<evidence type="ECO:0000313" key="1">
    <source>
        <dbReference type="EMBL" id="ARU62437.1"/>
    </source>
</evidence>
<evidence type="ECO:0000313" key="2">
    <source>
        <dbReference type="Proteomes" id="UP000195437"/>
    </source>
</evidence>
<gene>
    <name evidence="1" type="ORF">CBW65_16840</name>
</gene>
<dbReference type="Proteomes" id="UP000195437">
    <property type="component" value="Chromosome"/>
</dbReference>
<dbReference type="EMBL" id="CP021434">
    <property type="protein sequence ID" value="ARU62437.1"/>
    <property type="molecule type" value="Genomic_DNA"/>
</dbReference>
<dbReference type="AlphaFoldDB" id="A0A1Y0IPQ9"/>
<keyword evidence="2" id="KW-1185">Reference proteome</keyword>
<proteinExistence type="predicted"/>
<sequence>MVRHGHTLVLEYKIRKFITTKILANNEYEEDQLAKGDGYLHKLLQVVPAYVEHGKILGSRFTEDGTQIVVQAQVTVPGATEADALGYIDQYRNEIPDSASLVVSKITKT</sequence>
<dbReference type="OrthoDB" id="2381876at2"/>
<reference evidence="2" key="1">
    <citation type="submission" date="2017-05" db="EMBL/GenBank/DDBJ databases">
        <authorList>
            <person name="Sung H."/>
        </authorList>
    </citation>
    <scope>NUCLEOTIDE SEQUENCE [LARGE SCALE GENOMIC DNA]</scope>
    <source>
        <strain evidence="2">AR23208</strain>
    </source>
</reference>
<protein>
    <submittedName>
        <fullName evidence="1">Uncharacterized protein</fullName>
    </submittedName>
</protein>
<organism evidence="1 2">
    <name type="scientific">Tumebacillus avium</name>
    <dbReference type="NCBI Taxonomy" id="1903704"/>
    <lineage>
        <taxon>Bacteria</taxon>
        <taxon>Bacillati</taxon>
        <taxon>Bacillota</taxon>
        <taxon>Bacilli</taxon>
        <taxon>Bacillales</taxon>
        <taxon>Alicyclobacillaceae</taxon>
        <taxon>Tumebacillus</taxon>
    </lineage>
</organism>
<dbReference type="KEGG" id="tum:CBW65_16840"/>
<accession>A0A1Y0IPQ9</accession>
<name>A0A1Y0IPQ9_9BACL</name>